<dbReference type="InterPro" id="IPR007699">
    <property type="entry name" value="SGS_dom"/>
</dbReference>
<dbReference type="GO" id="GO:0051087">
    <property type="term" value="F:protein-folding chaperone binding"/>
    <property type="evidence" value="ECO:0007669"/>
    <property type="project" value="InterPro"/>
</dbReference>
<reference evidence="2" key="1">
    <citation type="submission" date="2018-11" db="EMBL/GenBank/DDBJ databases">
        <title>Henneguya salminicola genome and transcriptome.</title>
        <authorList>
            <person name="Yahalomi D."/>
            <person name="Atkinson S.D."/>
            <person name="Neuhof M."/>
            <person name="Chang E.S."/>
            <person name="Philippe H."/>
            <person name="Cartwright P."/>
            <person name="Bartholomew J.L."/>
            <person name="Huchon D."/>
        </authorList>
    </citation>
    <scope>NUCLEOTIDE SEQUENCE</scope>
    <source>
        <strain evidence="2">Hz1</strain>
        <tissue evidence="2">Whole</tissue>
    </source>
</reference>
<dbReference type="SUPFAM" id="SSF49764">
    <property type="entry name" value="HSP20-like chaperones"/>
    <property type="match status" value="1"/>
</dbReference>
<evidence type="ECO:0000259" key="1">
    <source>
        <dbReference type="PROSITE" id="PS51048"/>
    </source>
</evidence>
<accession>A0A6G3MI13</accession>
<name>A0A6G3MI13_HENSL</name>
<dbReference type="PANTHER" id="PTHR45862">
    <property type="entry name" value="PROTEIN SGT1 HOMOLOG"/>
    <property type="match status" value="1"/>
</dbReference>
<protein>
    <submittedName>
        <fullName evidence="2">Protein SGT1 homolog A (Trinotate prediction)</fullName>
    </submittedName>
</protein>
<dbReference type="InterPro" id="IPR044563">
    <property type="entry name" value="Sgt1-like"/>
</dbReference>
<dbReference type="InterPro" id="IPR008978">
    <property type="entry name" value="HSP20-like_chaperone"/>
</dbReference>
<organism evidence="2">
    <name type="scientific">Henneguya salminicola</name>
    <name type="common">Myxosporean</name>
    <dbReference type="NCBI Taxonomy" id="69463"/>
    <lineage>
        <taxon>Eukaryota</taxon>
        <taxon>Metazoa</taxon>
        <taxon>Cnidaria</taxon>
        <taxon>Myxozoa</taxon>
        <taxon>Myxosporea</taxon>
        <taxon>Bivalvulida</taxon>
        <taxon>Platysporina</taxon>
        <taxon>Myxobolidae</taxon>
        <taxon>Henneguya</taxon>
    </lineage>
</organism>
<dbReference type="PROSITE" id="PS51048">
    <property type="entry name" value="SGS"/>
    <property type="match status" value="1"/>
</dbReference>
<feature type="domain" description="SGS" evidence="1">
    <location>
        <begin position="24"/>
        <end position="114"/>
    </location>
</feature>
<dbReference type="Pfam" id="PF05002">
    <property type="entry name" value="SGS"/>
    <property type="match status" value="1"/>
</dbReference>
<dbReference type="AlphaFoldDB" id="A0A6G3MI13"/>
<dbReference type="EMBL" id="GHBP01004537">
    <property type="protein sequence ID" value="NDJ93675.1"/>
    <property type="molecule type" value="Transcribed_RNA"/>
</dbReference>
<sequence>MTQIEIILHKIEPGLWNRLIKEDLTENTKKNIKASKNWDKIAEDLTKNEEKPTGESALMEFFRDIYSKGDEELRRAMDKSFVESKGTVLSTNWSEVGSKTVEIKTPDNVEWKKD</sequence>
<proteinExistence type="predicted"/>
<evidence type="ECO:0000313" key="2">
    <source>
        <dbReference type="EMBL" id="NDJ93675.1"/>
    </source>
</evidence>